<reference evidence="9" key="2">
    <citation type="submission" date="2024-04" db="EMBL/GenBank/DDBJ databases">
        <authorList>
            <person name="Dal Grande F."/>
            <person name="Keller J."/>
            <person name="Delaux P.-M."/>
        </authorList>
    </citation>
    <scope>NUCLEOTIDE SEQUENCE</scope>
    <source>
        <strain evidence="9">SAG 245.80</strain>
    </source>
</reference>
<evidence type="ECO:0000256" key="4">
    <source>
        <dbReference type="ARBA" id="ARBA00014881"/>
    </source>
</evidence>
<evidence type="ECO:0000313" key="9">
    <source>
        <dbReference type="EMBL" id="KAK9836340.1"/>
    </source>
</evidence>
<evidence type="ECO:0000256" key="3">
    <source>
        <dbReference type="ARBA" id="ARBA00010417"/>
    </source>
</evidence>
<keyword evidence="10" id="KW-1185">Reference proteome</keyword>
<dbReference type="Pfam" id="PF01399">
    <property type="entry name" value="PCI"/>
    <property type="match status" value="1"/>
</dbReference>
<keyword evidence="7" id="KW-0539">Nucleus</keyword>
<dbReference type="PROSITE" id="PS50250">
    <property type="entry name" value="PCI"/>
    <property type="match status" value="1"/>
</dbReference>
<evidence type="ECO:0000313" key="10">
    <source>
        <dbReference type="Proteomes" id="UP001445335"/>
    </source>
</evidence>
<dbReference type="Gene3D" id="1.10.10.10">
    <property type="entry name" value="Winged helix-like DNA-binding domain superfamily/Winged helix DNA-binding domain"/>
    <property type="match status" value="1"/>
</dbReference>
<feature type="domain" description="PCI" evidence="8">
    <location>
        <begin position="191"/>
        <end position="365"/>
    </location>
</feature>
<sequence>MASLESIASLADQKQKVEQYRNLLGSLVAASDVDGLQGLIDHMLSESVPLVVSRQILLAFSQDINRLPPDTNKAVATYALERIQPRVVSYEEPVTTIREQLAATLEAEEDWAKAAQVLAGIDLDSGMRVLDNEYKLRQNIKIAMLYLEDDDAVNAEAFIKKAASLITSSKREDLELQYKSCYARILDSKRRFLEAATRYYELSQVGGRSAGGEQVVGSDDLDEALAAAVTCCILAAAGPQRSRVLANLYKDARVARLPSYGFLEKVYLERILRPEEVAAFAQGLRPHQKAVTADGSTVLERAVVEHNLAAAGRLYLNIYFAELGALLGVSADKAEAVASRMIAENRLQGTIDQVEGLLRFNAGSEELLQWDEQIRGICGQLNGILDRAAAKGLKLVEA</sequence>
<comment type="caution">
    <text evidence="9">The sequence shown here is derived from an EMBL/GenBank/DDBJ whole genome shotgun (WGS) entry which is preliminary data.</text>
</comment>
<gene>
    <name evidence="9" type="ORF">WJX81_006781</name>
</gene>
<accession>A0AAW1RQA9</accession>
<dbReference type="AlphaFoldDB" id="A0AAW1RQA9"/>
<keyword evidence="5" id="KW-0963">Cytoplasm</keyword>
<evidence type="ECO:0000256" key="7">
    <source>
        <dbReference type="ARBA" id="ARBA00023242"/>
    </source>
</evidence>
<dbReference type="SMART" id="SM00088">
    <property type="entry name" value="PINT"/>
    <property type="match status" value="1"/>
</dbReference>
<dbReference type="PANTHER" id="PTHR10855:SF2">
    <property type="entry name" value="COP9 SIGNALOSOME COMPLEX SUBUNIT 4"/>
    <property type="match status" value="1"/>
</dbReference>
<reference evidence="9 10" key="1">
    <citation type="journal article" date="2024" name="Nat. Commun.">
        <title>Phylogenomics reveals the evolutionary origins of lichenization in chlorophyte algae.</title>
        <authorList>
            <person name="Puginier C."/>
            <person name="Libourel C."/>
            <person name="Otte J."/>
            <person name="Skaloud P."/>
            <person name="Haon M."/>
            <person name="Grisel S."/>
            <person name="Petersen M."/>
            <person name="Berrin J.G."/>
            <person name="Delaux P.M."/>
            <person name="Dal Grande F."/>
            <person name="Keller J."/>
        </authorList>
    </citation>
    <scope>NUCLEOTIDE SEQUENCE [LARGE SCALE GENOMIC DNA]</scope>
    <source>
        <strain evidence="9 10">SAG 245.80</strain>
    </source>
</reference>
<organism evidence="9 10">
    <name type="scientific">Elliptochloris bilobata</name>
    <dbReference type="NCBI Taxonomy" id="381761"/>
    <lineage>
        <taxon>Eukaryota</taxon>
        <taxon>Viridiplantae</taxon>
        <taxon>Chlorophyta</taxon>
        <taxon>core chlorophytes</taxon>
        <taxon>Trebouxiophyceae</taxon>
        <taxon>Trebouxiophyceae incertae sedis</taxon>
        <taxon>Elliptochloris clade</taxon>
        <taxon>Elliptochloris</taxon>
    </lineage>
</organism>
<evidence type="ECO:0000256" key="1">
    <source>
        <dbReference type="ARBA" id="ARBA00004123"/>
    </source>
</evidence>
<dbReference type="Proteomes" id="UP001445335">
    <property type="component" value="Unassembled WGS sequence"/>
</dbReference>
<dbReference type="EMBL" id="JALJOU010000025">
    <property type="protein sequence ID" value="KAK9836339.1"/>
    <property type="molecule type" value="Genomic_DNA"/>
</dbReference>
<dbReference type="InterPro" id="IPR036388">
    <property type="entry name" value="WH-like_DNA-bd_sf"/>
</dbReference>
<dbReference type="InterPro" id="IPR000717">
    <property type="entry name" value="PCI_dom"/>
</dbReference>
<evidence type="ECO:0000256" key="5">
    <source>
        <dbReference type="ARBA" id="ARBA00022490"/>
    </source>
</evidence>
<dbReference type="EMBL" id="JALJOU010000025">
    <property type="protein sequence ID" value="KAK9836340.1"/>
    <property type="molecule type" value="Genomic_DNA"/>
</dbReference>
<dbReference type="GO" id="GO:0008180">
    <property type="term" value="C:COP9 signalosome"/>
    <property type="evidence" value="ECO:0007669"/>
    <property type="project" value="UniProtKB-KW"/>
</dbReference>
<evidence type="ECO:0000256" key="6">
    <source>
        <dbReference type="ARBA" id="ARBA00022790"/>
    </source>
</evidence>
<dbReference type="Pfam" id="PF22241">
    <property type="entry name" value="PSMD12-CSN4_N"/>
    <property type="match status" value="1"/>
</dbReference>
<proteinExistence type="inferred from homology"/>
<evidence type="ECO:0000256" key="2">
    <source>
        <dbReference type="ARBA" id="ARBA00004496"/>
    </source>
</evidence>
<dbReference type="GO" id="GO:0005829">
    <property type="term" value="C:cytosol"/>
    <property type="evidence" value="ECO:0007669"/>
    <property type="project" value="TreeGrafter"/>
</dbReference>
<dbReference type="InterPro" id="IPR036390">
    <property type="entry name" value="WH_DNA-bd_sf"/>
</dbReference>
<dbReference type="InterPro" id="IPR054559">
    <property type="entry name" value="PSMD12-CSN4-like_N"/>
</dbReference>
<comment type="subcellular location">
    <subcellularLocation>
        <location evidence="2">Cytoplasm</location>
    </subcellularLocation>
    <subcellularLocation>
        <location evidence="1">Nucleus</location>
    </subcellularLocation>
</comment>
<dbReference type="InterPro" id="IPR040134">
    <property type="entry name" value="PSMD12/CSN4"/>
</dbReference>
<dbReference type="PANTHER" id="PTHR10855">
    <property type="entry name" value="26S PROTEASOME NON-ATPASE REGULATORY SUBUNIT 12/COP9 SIGNALOSOME COMPLEX SUBUNIT 4"/>
    <property type="match status" value="1"/>
</dbReference>
<dbReference type="FunFam" id="1.10.10.10:FF:000658">
    <property type="entry name" value="COP9 signalosome complex subunit 4, putative"/>
    <property type="match status" value="1"/>
</dbReference>
<comment type="similarity">
    <text evidence="3">Belongs to the CSN4 family.</text>
</comment>
<dbReference type="SUPFAM" id="SSF46785">
    <property type="entry name" value="Winged helix' DNA-binding domain"/>
    <property type="match status" value="1"/>
</dbReference>
<keyword evidence="6" id="KW-0736">Signalosome</keyword>
<evidence type="ECO:0000259" key="8">
    <source>
        <dbReference type="PROSITE" id="PS50250"/>
    </source>
</evidence>
<name>A0AAW1RQA9_9CHLO</name>
<protein>
    <recommendedName>
        <fullName evidence="4">COP9 signalosome complex subunit 4</fullName>
    </recommendedName>
</protein>